<proteinExistence type="predicted"/>
<evidence type="ECO:0000313" key="2">
    <source>
        <dbReference type="EMBL" id="UYG51194.1"/>
    </source>
</evidence>
<feature type="compositionally biased region" description="Pro residues" evidence="1">
    <location>
        <begin position="16"/>
        <end position="29"/>
    </location>
</feature>
<dbReference type="RefSeq" id="WP_255662761.1">
    <property type="nucleotide sequence ID" value="NZ_CP106881.1"/>
</dbReference>
<feature type="compositionally biased region" description="Basic and acidic residues" evidence="1">
    <location>
        <begin position="1"/>
        <end position="13"/>
    </location>
</feature>
<feature type="region of interest" description="Disordered" evidence="1">
    <location>
        <begin position="1"/>
        <end position="40"/>
    </location>
</feature>
<dbReference type="Proteomes" id="UP001162800">
    <property type="component" value="Chromosome"/>
</dbReference>
<dbReference type="EMBL" id="CP106881">
    <property type="protein sequence ID" value="UYG51194.1"/>
    <property type="molecule type" value="Genomic_DNA"/>
</dbReference>
<keyword evidence="3" id="KW-1185">Reference proteome</keyword>
<feature type="compositionally biased region" description="Basic and acidic residues" evidence="1">
    <location>
        <begin position="30"/>
        <end position="40"/>
    </location>
</feature>
<reference evidence="2" key="1">
    <citation type="submission" date="2022-09" db="EMBL/GenBank/DDBJ databases">
        <title>The complete genome of Acidovorax sp. 5MLIR.</title>
        <authorList>
            <person name="Liu L."/>
            <person name="Yue J."/>
            <person name="Yang F."/>
            <person name="Yuan J."/>
            <person name="Li L."/>
        </authorList>
    </citation>
    <scope>NUCLEOTIDE SEQUENCE</scope>
    <source>
        <strain evidence="2">5MLIR</strain>
    </source>
</reference>
<evidence type="ECO:0000313" key="3">
    <source>
        <dbReference type="Proteomes" id="UP001162800"/>
    </source>
</evidence>
<accession>A0ABY6G821</accession>
<evidence type="ECO:0000256" key="1">
    <source>
        <dbReference type="SAM" id="MobiDB-lite"/>
    </source>
</evidence>
<protein>
    <submittedName>
        <fullName evidence="2">Uncharacterized protein</fullName>
    </submittedName>
</protein>
<sequence>MNTQHRDPRKEEEPSPEPIDQPTEVPPLEVPEKPAKEPNI</sequence>
<organism evidence="2 3">
    <name type="scientific">Comamonas endophytica</name>
    <dbReference type="NCBI Taxonomy" id="2949090"/>
    <lineage>
        <taxon>Bacteria</taxon>
        <taxon>Pseudomonadati</taxon>
        <taxon>Pseudomonadota</taxon>
        <taxon>Betaproteobacteria</taxon>
        <taxon>Burkholderiales</taxon>
        <taxon>Comamonadaceae</taxon>
        <taxon>Comamonas</taxon>
    </lineage>
</organism>
<name>A0ABY6G821_9BURK</name>
<gene>
    <name evidence="2" type="ORF">M9799_14120</name>
</gene>